<protein>
    <submittedName>
        <fullName evidence="1">Uncharacterized protein</fullName>
    </submittedName>
</protein>
<accession>A0A2A4J190</accession>
<dbReference type="AlphaFoldDB" id="A0A2A4J190"/>
<dbReference type="EMBL" id="NWSH01004102">
    <property type="protein sequence ID" value="PCG65496.1"/>
    <property type="molecule type" value="Genomic_DNA"/>
</dbReference>
<sequence length="167" mass="18382">MALLLCECKSGSYVGQPCPTPDLISSTTTNNYDEHFREIDAHIAVMNSFWNQIYNDIYDNDGKSLNYTHNSTRSSAPSVSMKTTKAYSYDEAKESLKTTSPPLNVTQLINNEATVAKHVNSNSTEFEQGSATFRIQHNGVSILISILSGNHTCGNRDTLLADAPSRN</sequence>
<organism evidence="1">
    <name type="scientific">Heliothis virescens</name>
    <name type="common">Tobacco budworm moth</name>
    <dbReference type="NCBI Taxonomy" id="7102"/>
    <lineage>
        <taxon>Eukaryota</taxon>
        <taxon>Metazoa</taxon>
        <taxon>Ecdysozoa</taxon>
        <taxon>Arthropoda</taxon>
        <taxon>Hexapoda</taxon>
        <taxon>Insecta</taxon>
        <taxon>Pterygota</taxon>
        <taxon>Neoptera</taxon>
        <taxon>Endopterygota</taxon>
        <taxon>Lepidoptera</taxon>
        <taxon>Glossata</taxon>
        <taxon>Ditrysia</taxon>
        <taxon>Noctuoidea</taxon>
        <taxon>Noctuidae</taxon>
        <taxon>Heliothinae</taxon>
        <taxon>Heliothis</taxon>
    </lineage>
</organism>
<comment type="caution">
    <text evidence="1">The sequence shown here is derived from an EMBL/GenBank/DDBJ whole genome shotgun (WGS) entry which is preliminary data.</text>
</comment>
<name>A0A2A4J190_HELVI</name>
<proteinExistence type="predicted"/>
<reference evidence="1" key="1">
    <citation type="submission" date="2017-09" db="EMBL/GenBank/DDBJ databases">
        <title>Contemporary evolution of a Lepidopteran species, Heliothis virescens, in response to modern agricultural practices.</title>
        <authorList>
            <person name="Fritz M.L."/>
            <person name="Deyonke A.M."/>
            <person name="Papanicolaou A."/>
            <person name="Micinski S."/>
            <person name="Westbrook J."/>
            <person name="Gould F."/>
        </authorList>
    </citation>
    <scope>NUCLEOTIDE SEQUENCE [LARGE SCALE GENOMIC DNA]</scope>
    <source>
        <strain evidence="1">HvINT-</strain>
        <tissue evidence="1">Whole body</tissue>
    </source>
</reference>
<evidence type="ECO:0000313" key="1">
    <source>
        <dbReference type="EMBL" id="PCG65496.1"/>
    </source>
</evidence>
<gene>
    <name evidence="1" type="ORF">B5V51_9133</name>
</gene>